<accession>A0A1W1XUQ8</accession>
<evidence type="ECO:0000313" key="8">
    <source>
        <dbReference type="EMBL" id="SMC27574.1"/>
    </source>
</evidence>
<keyword evidence="9" id="KW-1185">Reference proteome</keyword>
<keyword evidence="6" id="KW-0479">Metal-binding</keyword>
<feature type="active site" description="Tele-phosphohistidine intermediate" evidence="5">
    <location>
        <position position="75"/>
    </location>
</feature>
<dbReference type="EMBL" id="FWXH01000018">
    <property type="protein sequence ID" value="SMC27574.1"/>
    <property type="molecule type" value="Genomic_DNA"/>
</dbReference>
<keyword evidence="6" id="KW-0460">Magnesium</keyword>
<gene>
    <name evidence="8" type="ORF">SAMN02745134_03229</name>
</gene>
<organism evidence="8 9">
    <name type="scientific">Clostridium acidisoli DSM 12555</name>
    <dbReference type="NCBI Taxonomy" id="1121291"/>
    <lineage>
        <taxon>Bacteria</taxon>
        <taxon>Bacillati</taxon>
        <taxon>Bacillota</taxon>
        <taxon>Clostridia</taxon>
        <taxon>Eubacteriales</taxon>
        <taxon>Clostridiaceae</taxon>
        <taxon>Clostridium</taxon>
    </lineage>
</organism>
<feature type="binding site" evidence="6">
    <location>
        <position position="78"/>
    </location>
    <ligand>
        <name>Mg(2+)</name>
        <dbReference type="ChEBI" id="CHEBI:18420"/>
        <note>ligand shared between all trimeric partners</note>
    </ligand>
</feature>
<feature type="modified residue" description="Phosphohistidine; by HPr" evidence="7">
    <location>
        <position position="75"/>
    </location>
</feature>
<dbReference type="RefSeq" id="WP_084117219.1">
    <property type="nucleotide sequence ID" value="NZ_FWXH01000018.1"/>
</dbReference>
<evidence type="ECO:0000313" key="9">
    <source>
        <dbReference type="Proteomes" id="UP000192468"/>
    </source>
</evidence>
<sequence length="106" mass="11995">MDIEQIVMNIIIYSGEARAYLYEALNCAKTEKYDEIDGLIAKANESIGKAHDIQTKMLQQEAEGKPLNVSILFVHSQDHLMTTISEKNMILEIIDLRKVVNSLSNK</sequence>
<dbReference type="PROSITE" id="PS51095">
    <property type="entry name" value="PTS_EIIA_TYPE_3"/>
    <property type="match status" value="1"/>
</dbReference>
<dbReference type="CDD" id="cd00215">
    <property type="entry name" value="PTS_IIA_lac"/>
    <property type="match status" value="1"/>
</dbReference>
<reference evidence="8 9" key="1">
    <citation type="submission" date="2017-04" db="EMBL/GenBank/DDBJ databases">
        <authorList>
            <person name="Afonso C.L."/>
            <person name="Miller P.J."/>
            <person name="Scott M.A."/>
            <person name="Spackman E."/>
            <person name="Goraichik I."/>
            <person name="Dimitrov K.M."/>
            <person name="Suarez D.L."/>
            <person name="Swayne D.E."/>
        </authorList>
    </citation>
    <scope>NUCLEOTIDE SEQUENCE [LARGE SCALE GENOMIC DNA]</scope>
    <source>
        <strain evidence="8 9">DSM 12555</strain>
    </source>
</reference>
<name>A0A1W1XUQ8_9CLOT</name>
<dbReference type="AlphaFoldDB" id="A0A1W1XUQ8"/>
<keyword evidence="1" id="KW-0813">Transport</keyword>
<keyword evidence="3" id="KW-0808">Transferase</keyword>
<evidence type="ECO:0000256" key="3">
    <source>
        <dbReference type="ARBA" id="ARBA00022679"/>
    </source>
</evidence>
<keyword evidence="2" id="KW-0762">Sugar transport</keyword>
<dbReference type="InterPro" id="IPR036542">
    <property type="entry name" value="PTS_IIA_lac/cel_sf"/>
</dbReference>
<evidence type="ECO:0000256" key="1">
    <source>
        <dbReference type="ARBA" id="ARBA00022448"/>
    </source>
</evidence>
<dbReference type="InterPro" id="IPR003188">
    <property type="entry name" value="PTS_IIA_lac/cel"/>
</dbReference>
<dbReference type="SUPFAM" id="SSF46973">
    <property type="entry name" value="Enzyme IIa from lactose specific PTS, IIa-lac"/>
    <property type="match status" value="1"/>
</dbReference>
<dbReference type="PANTHER" id="PTHR34382">
    <property type="entry name" value="PTS SYSTEM N,N'-DIACETYLCHITOBIOSE-SPECIFIC EIIA COMPONENT"/>
    <property type="match status" value="1"/>
</dbReference>
<dbReference type="Gene3D" id="1.20.58.80">
    <property type="entry name" value="Phosphotransferase system, lactose/cellobiose-type IIA subunit"/>
    <property type="match status" value="1"/>
</dbReference>
<evidence type="ECO:0000256" key="5">
    <source>
        <dbReference type="PIRSR" id="PIRSR000699-1"/>
    </source>
</evidence>
<keyword evidence="4" id="KW-0598">Phosphotransferase system</keyword>
<dbReference type="Proteomes" id="UP000192468">
    <property type="component" value="Unassembled WGS sequence"/>
</dbReference>
<evidence type="ECO:0000256" key="2">
    <source>
        <dbReference type="ARBA" id="ARBA00022597"/>
    </source>
</evidence>
<evidence type="ECO:0000256" key="7">
    <source>
        <dbReference type="PROSITE-ProRule" id="PRU00418"/>
    </source>
</evidence>
<comment type="cofactor">
    <cofactor evidence="6">
        <name>Mg(2+)</name>
        <dbReference type="ChEBI" id="CHEBI:18420"/>
    </cofactor>
    <text evidence="6">Binds 1 Mg(2+) ion per trimer.</text>
</comment>
<protein>
    <submittedName>
        <fullName evidence="8">PTS system, cellobiose-specific IIA component</fullName>
    </submittedName>
</protein>
<dbReference type="GO" id="GO:0016740">
    <property type="term" value="F:transferase activity"/>
    <property type="evidence" value="ECO:0007669"/>
    <property type="project" value="UniProtKB-KW"/>
</dbReference>
<dbReference type="STRING" id="1121291.SAMN02745134_03229"/>
<dbReference type="PANTHER" id="PTHR34382:SF7">
    <property type="entry name" value="PTS SYSTEM N,N'-DIACETYLCHITOBIOSE-SPECIFIC EIIA COMPONENT"/>
    <property type="match status" value="1"/>
</dbReference>
<proteinExistence type="predicted"/>
<dbReference type="OrthoDB" id="389577at2"/>
<dbReference type="GO" id="GO:0046872">
    <property type="term" value="F:metal ion binding"/>
    <property type="evidence" value="ECO:0007669"/>
    <property type="project" value="UniProtKB-KW"/>
</dbReference>
<dbReference type="Pfam" id="PF02255">
    <property type="entry name" value="PTS_IIA"/>
    <property type="match status" value="1"/>
</dbReference>
<dbReference type="GO" id="GO:0009401">
    <property type="term" value="P:phosphoenolpyruvate-dependent sugar phosphotransferase system"/>
    <property type="evidence" value="ECO:0007669"/>
    <property type="project" value="UniProtKB-KW"/>
</dbReference>
<evidence type="ECO:0000256" key="6">
    <source>
        <dbReference type="PIRSR" id="PIRSR000699-2"/>
    </source>
</evidence>
<dbReference type="PIRSF" id="PIRSF000699">
    <property type="entry name" value="PTS_IILac_III"/>
    <property type="match status" value="1"/>
</dbReference>
<evidence type="ECO:0000256" key="4">
    <source>
        <dbReference type="ARBA" id="ARBA00022683"/>
    </source>
</evidence>